<dbReference type="PRINTS" id="PR01545">
    <property type="entry name" value="THEMAYE10DUF"/>
</dbReference>
<dbReference type="PROSITE" id="PS51257">
    <property type="entry name" value="PROKAR_LIPOPROTEIN"/>
    <property type="match status" value="1"/>
</dbReference>
<dbReference type="InterPro" id="IPR004352">
    <property type="entry name" value="GH114_TIM-barrel"/>
</dbReference>
<dbReference type="PANTHER" id="PTHR35882">
    <property type="entry name" value="PELA"/>
    <property type="match status" value="1"/>
</dbReference>
<sequence>MDLRFRTMLCACLGFGLLFSGCEARPSPQTEMVRLVADIHSYAQARQPGFLLVGNGAAGLLEVTRENPEENVARLLSALDGFLTESVFYESVEDATVPRSAEMAAYLAAMLAKPLAAGKAVFTLDYVSDAASAAADRAQGRAAGYVSMTVPRRELDVLPQEPLTGENSRSVARLAAVRNFVILLNPGRFESRAAYLAALRASPADLLIIDLYYGAAPLTRREVARLQEKPQGGRRFVLAYLSVGEAADYRPYWQKHWAAKRPDWLAQPNPAWPGSYRVKYWSRPWRRILYGSADAYLDEIIDAGFDGAFLDVMDAWQTFQ</sequence>
<keyword evidence="1" id="KW-0732">Signal</keyword>
<dbReference type="PANTHER" id="PTHR35882:SF2">
    <property type="entry name" value="PELA"/>
    <property type="match status" value="1"/>
</dbReference>
<dbReference type="AlphaFoldDB" id="A0A848B385"/>
<dbReference type="EMBL" id="JABAFA010000004">
    <property type="protein sequence ID" value="NMD98383.1"/>
    <property type="molecule type" value="Genomic_DNA"/>
</dbReference>
<dbReference type="Pfam" id="PF03537">
    <property type="entry name" value="Glyco_hydro_114"/>
    <property type="match status" value="1"/>
</dbReference>
<gene>
    <name evidence="3" type="ORF">HF878_02640</name>
</gene>
<feature type="chain" id="PRO_5039563741" description="Glycoside-hydrolase family GH114 TIM-barrel domain-containing protein" evidence="1">
    <location>
        <begin position="25"/>
        <end position="320"/>
    </location>
</feature>
<proteinExistence type="predicted"/>
<feature type="domain" description="Glycoside-hydrolase family GH114 TIM-barrel" evidence="2">
    <location>
        <begin position="217"/>
        <end position="317"/>
    </location>
</feature>
<dbReference type="InterPro" id="IPR017853">
    <property type="entry name" value="GH"/>
</dbReference>
<accession>A0A848B385</accession>
<feature type="signal peptide" evidence="1">
    <location>
        <begin position="1"/>
        <end position="24"/>
    </location>
</feature>
<organism evidence="3 4">
    <name type="scientific">Selenomonas bovis</name>
    <dbReference type="NCBI Taxonomy" id="416586"/>
    <lineage>
        <taxon>Bacteria</taxon>
        <taxon>Bacillati</taxon>
        <taxon>Bacillota</taxon>
        <taxon>Negativicutes</taxon>
        <taxon>Selenomonadales</taxon>
        <taxon>Selenomonadaceae</taxon>
        <taxon>Selenomonas</taxon>
    </lineage>
</organism>
<protein>
    <recommendedName>
        <fullName evidence="2">Glycoside-hydrolase family GH114 TIM-barrel domain-containing protein</fullName>
    </recommendedName>
</protein>
<comment type="caution">
    <text evidence="3">The sequence shown here is derived from an EMBL/GenBank/DDBJ whole genome shotgun (WGS) entry which is preliminary data.</text>
</comment>
<dbReference type="InterPro" id="IPR013785">
    <property type="entry name" value="Aldolase_TIM"/>
</dbReference>
<dbReference type="SUPFAM" id="SSF51445">
    <property type="entry name" value="(Trans)glycosidases"/>
    <property type="match status" value="1"/>
</dbReference>
<dbReference type="Proteomes" id="UP000543804">
    <property type="component" value="Unassembled WGS sequence"/>
</dbReference>
<evidence type="ECO:0000259" key="2">
    <source>
        <dbReference type="Pfam" id="PF03537"/>
    </source>
</evidence>
<keyword evidence="4" id="KW-1185">Reference proteome</keyword>
<evidence type="ECO:0000313" key="3">
    <source>
        <dbReference type="EMBL" id="NMD98383.1"/>
    </source>
</evidence>
<evidence type="ECO:0000256" key="1">
    <source>
        <dbReference type="SAM" id="SignalP"/>
    </source>
</evidence>
<evidence type="ECO:0000313" key="4">
    <source>
        <dbReference type="Proteomes" id="UP000543804"/>
    </source>
</evidence>
<dbReference type="InterPro" id="IPR016062">
    <property type="entry name" value="TM1410-rel"/>
</dbReference>
<reference evidence="3 4" key="1">
    <citation type="submission" date="2020-04" db="EMBL/GenBank/DDBJ databases">
        <authorList>
            <person name="Hitch T.C.A."/>
            <person name="Wylensek D."/>
            <person name="Clavel T."/>
        </authorList>
    </citation>
    <scope>NUCLEOTIDE SEQUENCE [LARGE SCALE GENOMIC DNA]</scope>
    <source>
        <strain evidence="3 4">PG-130-P53-12</strain>
    </source>
</reference>
<dbReference type="RefSeq" id="WP_170077116.1">
    <property type="nucleotide sequence ID" value="NZ_JABAFA010000004.1"/>
</dbReference>
<name>A0A848B385_9FIRM</name>
<dbReference type="Gene3D" id="3.20.20.70">
    <property type="entry name" value="Aldolase class I"/>
    <property type="match status" value="1"/>
</dbReference>